<evidence type="ECO:0000313" key="2">
    <source>
        <dbReference type="Proteomes" id="UP001497602"/>
    </source>
</evidence>
<reference evidence="1 2" key="1">
    <citation type="submission" date="2024-05" db="EMBL/GenBank/DDBJ databases">
        <authorList>
            <person name="Duchaud E."/>
        </authorList>
    </citation>
    <scope>NUCLEOTIDE SEQUENCE [LARGE SCALE GENOMIC DNA]</scope>
    <source>
        <strain evidence="1">Ena-SAMPLE-TAB-13-05-2024-13:56:06:370-140305</strain>
    </source>
</reference>
<dbReference type="Proteomes" id="UP001497602">
    <property type="component" value="Unassembled WGS sequence"/>
</dbReference>
<evidence type="ECO:0000313" key="1">
    <source>
        <dbReference type="EMBL" id="CAL2107152.1"/>
    </source>
</evidence>
<protein>
    <submittedName>
        <fullName evidence="1">Uncharacterized protein</fullName>
    </submittedName>
</protein>
<sequence>MKYYTIDWDYEDLNVIGNYPQVTIKDGYNPSLPEGHWQVKPHHFPNFIPNLELELHKNANPTDLIEKHVNFGMMINQKFKNIIEKFKLPPHAFYPVKVYHKGEVLKYYWFHYIVDIWKYIDQKKSTIQVYKKFEFEIEDIIPISNIRNIEEFEKSLPRQKELRVNKIYFNNSFPNYDIIKVSKIGYFESIISESLLTLLESSGTTGFKAKLFDKIACN</sequence>
<dbReference type="RefSeq" id="WP_348738823.1">
    <property type="nucleotide sequence ID" value="NZ_CAXJRC010000030.1"/>
</dbReference>
<keyword evidence="2" id="KW-1185">Reference proteome</keyword>
<dbReference type="EMBL" id="CAXJRC010000030">
    <property type="protein sequence ID" value="CAL2107152.1"/>
    <property type="molecule type" value="Genomic_DNA"/>
</dbReference>
<proteinExistence type="predicted"/>
<comment type="caution">
    <text evidence="1">The sequence shown here is derived from an EMBL/GenBank/DDBJ whole genome shotgun (WGS) entry which is preliminary data.</text>
</comment>
<accession>A0ABM9PN49</accession>
<organism evidence="1 2">
    <name type="scientific">Tenacibaculum vairaonense</name>
    <dbReference type="NCBI Taxonomy" id="3137860"/>
    <lineage>
        <taxon>Bacteria</taxon>
        <taxon>Pseudomonadati</taxon>
        <taxon>Bacteroidota</taxon>
        <taxon>Flavobacteriia</taxon>
        <taxon>Flavobacteriales</taxon>
        <taxon>Flavobacteriaceae</taxon>
        <taxon>Tenacibaculum</taxon>
    </lineage>
</organism>
<gene>
    <name evidence="1" type="ORF">T190115A13A_370003</name>
</gene>
<name>A0ABM9PN49_9FLAO</name>